<keyword evidence="3 5" id="KW-0012">Acyltransferase</keyword>
<dbReference type="PANTHER" id="PTHR10434">
    <property type="entry name" value="1-ACYL-SN-GLYCEROL-3-PHOSPHATE ACYLTRANSFERASE"/>
    <property type="match status" value="1"/>
</dbReference>
<proteinExistence type="predicted"/>
<evidence type="ECO:0000256" key="3">
    <source>
        <dbReference type="ARBA" id="ARBA00023315"/>
    </source>
</evidence>
<dbReference type="KEGG" id="hoh:Hoch_0084"/>
<dbReference type="Proteomes" id="UP000001880">
    <property type="component" value="Chromosome"/>
</dbReference>
<keyword evidence="6" id="KW-1185">Reference proteome</keyword>
<dbReference type="Pfam" id="PF01553">
    <property type="entry name" value="Acyltransferase"/>
    <property type="match status" value="1"/>
</dbReference>
<dbReference type="PANTHER" id="PTHR10434:SF66">
    <property type="entry name" value="PHOSPHOLIPID_GLYCEROL ACYLTRANSFERASE DOMAIN-CONTAINING PROTEIN"/>
    <property type="match status" value="1"/>
</dbReference>
<comment type="pathway">
    <text evidence="1">Lipid metabolism.</text>
</comment>
<dbReference type="eggNOG" id="COG0204">
    <property type="taxonomic scope" value="Bacteria"/>
</dbReference>
<reference evidence="5 6" key="1">
    <citation type="journal article" date="2010" name="Stand. Genomic Sci.">
        <title>Complete genome sequence of Haliangium ochraceum type strain (SMP-2).</title>
        <authorList>
            <consortium name="US DOE Joint Genome Institute (JGI-PGF)"/>
            <person name="Ivanova N."/>
            <person name="Daum C."/>
            <person name="Lang E."/>
            <person name="Abt B."/>
            <person name="Kopitz M."/>
            <person name="Saunders E."/>
            <person name="Lapidus A."/>
            <person name="Lucas S."/>
            <person name="Glavina Del Rio T."/>
            <person name="Nolan M."/>
            <person name="Tice H."/>
            <person name="Copeland A."/>
            <person name="Cheng J.F."/>
            <person name="Chen F."/>
            <person name="Bruce D."/>
            <person name="Goodwin L."/>
            <person name="Pitluck S."/>
            <person name="Mavromatis K."/>
            <person name="Pati A."/>
            <person name="Mikhailova N."/>
            <person name="Chen A."/>
            <person name="Palaniappan K."/>
            <person name="Land M."/>
            <person name="Hauser L."/>
            <person name="Chang Y.J."/>
            <person name="Jeffries C.D."/>
            <person name="Detter J.C."/>
            <person name="Brettin T."/>
            <person name="Rohde M."/>
            <person name="Goker M."/>
            <person name="Bristow J."/>
            <person name="Markowitz V."/>
            <person name="Eisen J.A."/>
            <person name="Hugenholtz P."/>
            <person name="Kyrpides N.C."/>
            <person name="Klenk H.P."/>
        </authorList>
    </citation>
    <scope>NUCLEOTIDE SEQUENCE [LARGE SCALE GENOMIC DNA]</scope>
    <source>
        <strain evidence="6">DSM 14365 / CIP 107738 / JCM 11303 / AJ 13395 / SMP-2</strain>
    </source>
</reference>
<dbReference type="SUPFAM" id="SSF69593">
    <property type="entry name" value="Glycerol-3-phosphate (1)-acyltransferase"/>
    <property type="match status" value="1"/>
</dbReference>
<organism evidence="5 6">
    <name type="scientific">Haliangium ochraceum (strain DSM 14365 / JCM 11303 / SMP-2)</name>
    <dbReference type="NCBI Taxonomy" id="502025"/>
    <lineage>
        <taxon>Bacteria</taxon>
        <taxon>Pseudomonadati</taxon>
        <taxon>Myxococcota</taxon>
        <taxon>Polyangia</taxon>
        <taxon>Haliangiales</taxon>
        <taxon>Kofleriaceae</taxon>
        <taxon>Haliangium</taxon>
    </lineage>
</organism>
<name>D0LGH9_HALO1</name>
<sequence length="236" mass="25845">MGLLLSLQTVLAAARVTVPSFAEAMAGRLQRDDADRRLRWFGDHVVRLTRMQLEVEGRERVPVDQPYVYMSNHQSHYDIPVLYATVPTPTLRMVAKAELFRIPLWRRPLTAAEFVEVERGNPEQALESLRRAEDSIRRGVSIWIAPEGTRSLSGALGPLKKGGFHLAKETGVAIVPVAIDGTRAVLPSGALTTTPDCPVRVVFGAPIAVEGRSIAALMDEVGAFLQTHLETPASPH</sequence>
<gene>
    <name evidence="5" type="ordered locus">Hoch_0084</name>
</gene>
<evidence type="ECO:0000313" key="5">
    <source>
        <dbReference type="EMBL" id="ACY12725.1"/>
    </source>
</evidence>
<dbReference type="AlphaFoldDB" id="D0LGH9"/>
<evidence type="ECO:0000256" key="1">
    <source>
        <dbReference type="ARBA" id="ARBA00005189"/>
    </source>
</evidence>
<feature type="domain" description="Phospholipid/glycerol acyltransferase" evidence="4">
    <location>
        <begin position="67"/>
        <end position="182"/>
    </location>
</feature>
<keyword evidence="2 5" id="KW-0808">Transferase</keyword>
<dbReference type="GO" id="GO:0006654">
    <property type="term" value="P:phosphatidic acid biosynthetic process"/>
    <property type="evidence" value="ECO:0007669"/>
    <property type="project" value="TreeGrafter"/>
</dbReference>
<dbReference type="RefSeq" id="WP_012825352.1">
    <property type="nucleotide sequence ID" value="NC_013440.1"/>
</dbReference>
<dbReference type="CDD" id="cd07989">
    <property type="entry name" value="LPLAT_AGPAT-like"/>
    <property type="match status" value="1"/>
</dbReference>
<dbReference type="EMBL" id="CP001804">
    <property type="protein sequence ID" value="ACY12725.1"/>
    <property type="molecule type" value="Genomic_DNA"/>
</dbReference>
<evidence type="ECO:0000256" key="2">
    <source>
        <dbReference type="ARBA" id="ARBA00022679"/>
    </source>
</evidence>
<protein>
    <submittedName>
        <fullName evidence="5">Phospholipid/glycerol acyltransferase</fullName>
    </submittedName>
</protein>
<dbReference type="HOGENOM" id="CLU_027938_11_0_7"/>
<dbReference type="SMART" id="SM00563">
    <property type="entry name" value="PlsC"/>
    <property type="match status" value="1"/>
</dbReference>
<dbReference type="GO" id="GO:0003841">
    <property type="term" value="F:1-acylglycerol-3-phosphate O-acyltransferase activity"/>
    <property type="evidence" value="ECO:0007669"/>
    <property type="project" value="TreeGrafter"/>
</dbReference>
<dbReference type="InterPro" id="IPR002123">
    <property type="entry name" value="Plipid/glycerol_acylTrfase"/>
</dbReference>
<accession>D0LGH9</accession>
<evidence type="ECO:0000259" key="4">
    <source>
        <dbReference type="SMART" id="SM00563"/>
    </source>
</evidence>
<evidence type="ECO:0000313" key="6">
    <source>
        <dbReference type="Proteomes" id="UP000001880"/>
    </source>
</evidence>
<dbReference type="STRING" id="502025.Hoch_0084"/>